<dbReference type="PRINTS" id="PR01415">
    <property type="entry name" value="ANKYRIN"/>
</dbReference>
<dbReference type="GeneID" id="110982702"/>
<feature type="repeat" description="ANK" evidence="5">
    <location>
        <begin position="270"/>
        <end position="302"/>
    </location>
</feature>
<dbReference type="Pfam" id="PF12796">
    <property type="entry name" value="Ank_2"/>
    <property type="match status" value="3"/>
</dbReference>
<feature type="compositionally biased region" description="Pro residues" evidence="6">
    <location>
        <begin position="660"/>
        <end position="675"/>
    </location>
</feature>
<evidence type="ECO:0000256" key="5">
    <source>
        <dbReference type="PROSITE-ProRule" id="PRU00023"/>
    </source>
</evidence>
<organism evidence="7 8">
    <name type="scientific">Acanthaster planci</name>
    <name type="common">Crown-of-thorns starfish</name>
    <dbReference type="NCBI Taxonomy" id="133434"/>
    <lineage>
        <taxon>Eukaryota</taxon>
        <taxon>Metazoa</taxon>
        <taxon>Echinodermata</taxon>
        <taxon>Eleutherozoa</taxon>
        <taxon>Asterozoa</taxon>
        <taxon>Asteroidea</taxon>
        <taxon>Valvatacea</taxon>
        <taxon>Valvatida</taxon>
        <taxon>Acanthasteridae</taxon>
        <taxon>Acanthaster</taxon>
    </lineage>
</organism>
<evidence type="ECO:0000256" key="3">
    <source>
        <dbReference type="ARBA" id="ARBA00022740"/>
    </source>
</evidence>
<feature type="compositionally biased region" description="Pro residues" evidence="6">
    <location>
        <begin position="596"/>
        <end position="609"/>
    </location>
</feature>
<feature type="region of interest" description="Disordered" evidence="6">
    <location>
        <begin position="421"/>
        <end position="444"/>
    </location>
</feature>
<sequence length="865" mass="93365">MNTDQILLAVRTGQLAAVKRAMARGELDRNLRDPHGATCLHLAARSGSLDLVKFLVEVAGHSTIATAHNGALPSHDAAAAGHQSCLDYLLRWGCPDGARDHSGATVLHISARFGHLSLLRFLVEVRGLNIRDKDKKGVSVLHYATARGDISSVMYITSVVPDMVNERTESGTTPAYFAVQNGHLSCLQYLVTAAGANVHLRANDGMQPVHAAAQTGKLRCLIWLVQDQGVLPMERDNDGATPLHFAASRGHAGIVSWLLENGATCERDHLGGTPLHDAAEHGQLECAKILVEHGCNVNTEDKDFLVASDLAKKCGHFQVAKFLRSVEKRTGKTKGKGQSGCQSLSDHEAGVYIKHNVSSSSNTSSLSSSIMSDHDSSSSAGTIEKEFIHRSGRYEVTESPEPDPDPQYVQIYEKLTEVDPTFQMNGFPSPRKRGTSGEGKGRNILSEAGILKKGAEFCSKGTQTDCPEPLVEDGVESKNSSLKSGHQAVITSPALSPERSLHQQSTTEEHVNSSPGDAPLARDDDAQSSPPLKLSLEKKELRFSTTVMVEEIVQPDEGSLVSPAKRNIHLIPLNRSSETRLQSPPPKNPSQGDHTPSPPSITNSPPPHLPMVTPNRPTAIVIPPPPMMVSQPTSLQSGRDQPNNSGEVSSRLSFITSAIPTPPSPPPPPAPPPTNSQPQHSPTTSLSLHSSPSVPGFPSPRDLASVVLKPSPQNSRRSSNSSLGSKQGGINADLIAEIQAGAMLRQSRKTQSMFLQTNKDPSSRSPSPVQDRGPKVFYAADFLDSIPLVAENGAELPDWRRRFLAKKEADRANQRAAEEYKREKQQRAEERKYRDMPTWKVELLKKIEARANSDKPGPTATTSPA</sequence>
<feature type="repeat" description="ANK" evidence="5">
    <location>
        <begin position="170"/>
        <end position="203"/>
    </location>
</feature>
<evidence type="ECO:0000256" key="2">
    <source>
        <dbReference type="ARBA" id="ARBA00022737"/>
    </source>
</evidence>
<dbReference type="OMA" id="RANDGMQ"/>
<feature type="region of interest" description="Disordered" evidence="6">
    <location>
        <begin position="358"/>
        <end position="383"/>
    </location>
</feature>
<dbReference type="GO" id="GO:0007605">
    <property type="term" value="P:sensory perception of sound"/>
    <property type="evidence" value="ECO:0007669"/>
    <property type="project" value="UniProtKB-KW"/>
</dbReference>
<gene>
    <name evidence="8" type="primary">LOC110982702</name>
</gene>
<dbReference type="SMART" id="SM00248">
    <property type="entry name" value="ANK"/>
    <property type="match status" value="7"/>
</dbReference>
<dbReference type="GO" id="GO:0032420">
    <property type="term" value="C:stereocilium"/>
    <property type="evidence" value="ECO:0007669"/>
    <property type="project" value="UniProtKB-SubCell"/>
</dbReference>
<evidence type="ECO:0000256" key="4">
    <source>
        <dbReference type="ARBA" id="ARBA00023043"/>
    </source>
</evidence>
<feature type="repeat" description="ANK" evidence="5">
    <location>
        <begin position="102"/>
        <end position="124"/>
    </location>
</feature>
<dbReference type="PANTHER" id="PTHR24153">
    <property type="entry name" value="ESPIN"/>
    <property type="match status" value="1"/>
</dbReference>
<feature type="compositionally biased region" description="Polar residues" evidence="6">
    <location>
        <begin position="749"/>
        <end position="768"/>
    </location>
</feature>
<dbReference type="AlphaFoldDB" id="A0A8B7YUP1"/>
<feature type="compositionally biased region" description="Polar residues" evidence="6">
    <location>
        <begin position="630"/>
        <end position="654"/>
    </location>
</feature>
<keyword evidence="4 5" id="KW-0040">ANK repeat</keyword>
<dbReference type="OrthoDB" id="10261302at2759"/>
<dbReference type="GO" id="GO:0051015">
    <property type="term" value="F:actin filament binding"/>
    <property type="evidence" value="ECO:0007669"/>
    <property type="project" value="TreeGrafter"/>
</dbReference>
<feature type="region of interest" description="Disordered" evidence="6">
    <location>
        <begin position="747"/>
        <end position="773"/>
    </location>
</feature>
<accession>A0A8B7YUP1</accession>
<feature type="region of interest" description="Disordered" evidence="6">
    <location>
        <begin position="462"/>
        <end position="535"/>
    </location>
</feature>
<comment type="subcellular location">
    <subcellularLocation>
        <location evidence="1">Cell projection</location>
        <location evidence="1">Stereocilium</location>
    </subcellularLocation>
</comment>
<evidence type="ECO:0000256" key="1">
    <source>
        <dbReference type="ARBA" id="ARBA00004645"/>
    </source>
</evidence>
<evidence type="ECO:0000256" key="6">
    <source>
        <dbReference type="SAM" id="MobiDB-lite"/>
    </source>
</evidence>
<dbReference type="KEGG" id="aplc:110982702"/>
<feature type="repeat" description="ANK" evidence="5">
    <location>
        <begin position="35"/>
        <end position="67"/>
    </location>
</feature>
<keyword evidence="2" id="KW-0677">Repeat</keyword>
<feature type="compositionally biased region" description="Low complexity" evidence="6">
    <location>
        <begin position="709"/>
        <end position="725"/>
    </location>
</feature>
<feature type="compositionally biased region" description="Low complexity" evidence="6">
    <location>
        <begin position="358"/>
        <end position="371"/>
    </location>
</feature>
<dbReference type="PROSITE" id="PS50297">
    <property type="entry name" value="ANK_REP_REGION"/>
    <property type="match status" value="4"/>
</dbReference>
<reference evidence="8" key="1">
    <citation type="submission" date="2025-08" db="UniProtKB">
        <authorList>
            <consortium name="RefSeq"/>
        </authorList>
    </citation>
    <scope>IDENTIFICATION</scope>
</reference>
<evidence type="ECO:0000313" key="7">
    <source>
        <dbReference type="Proteomes" id="UP000694845"/>
    </source>
</evidence>
<dbReference type="SUPFAM" id="SSF48403">
    <property type="entry name" value="Ankyrin repeat"/>
    <property type="match status" value="1"/>
</dbReference>
<dbReference type="PROSITE" id="PS50088">
    <property type="entry name" value="ANK_REPEAT"/>
    <property type="match status" value="5"/>
</dbReference>
<dbReference type="GO" id="GO:0051017">
    <property type="term" value="P:actin filament bundle assembly"/>
    <property type="evidence" value="ECO:0007669"/>
    <property type="project" value="TreeGrafter"/>
</dbReference>
<dbReference type="PANTHER" id="PTHR24153:SF8">
    <property type="entry name" value="FORKED, ISOFORM F"/>
    <property type="match status" value="1"/>
</dbReference>
<dbReference type="Gene3D" id="1.25.40.20">
    <property type="entry name" value="Ankyrin repeat-containing domain"/>
    <property type="match status" value="1"/>
</dbReference>
<evidence type="ECO:0000313" key="8">
    <source>
        <dbReference type="RefSeq" id="XP_022097013.1"/>
    </source>
</evidence>
<feature type="compositionally biased region" description="Low complexity" evidence="6">
    <location>
        <begin position="680"/>
        <end position="693"/>
    </location>
</feature>
<dbReference type="InterPro" id="IPR036770">
    <property type="entry name" value="Ankyrin_rpt-contain_sf"/>
</dbReference>
<dbReference type="GO" id="GO:0005737">
    <property type="term" value="C:cytoplasm"/>
    <property type="evidence" value="ECO:0007669"/>
    <property type="project" value="TreeGrafter"/>
</dbReference>
<dbReference type="RefSeq" id="XP_022097013.1">
    <property type="nucleotide sequence ID" value="XM_022241321.1"/>
</dbReference>
<dbReference type="Pfam" id="PF00023">
    <property type="entry name" value="Ank"/>
    <property type="match status" value="1"/>
</dbReference>
<dbReference type="InterPro" id="IPR052420">
    <property type="entry name" value="Espin/Espin-like"/>
</dbReference>
<name>A0A8B7YUP1_ACAPL</name>
<dbReference type="Proteomes" id="UP000694845">
    <property type="component" value="Unplaced"/>
</dbReference>
<feature type="region of interest" description="Disordered" evidence="6">
    <location>
        <begin position="571"/>
        <end position="729"/>
    </location>
</feature>
<proteinExistence type="predicted"/>
<keyword evidence="7" id="KW-1185">Reference proteome</keyword>
<feature type="compositionally biased region" description="Polar residues" evidence="6">
    <location>
        <begin position="477"/>
        <end position="494"/>
    </location>
</feature>
<keyword evidence="3" id="KW-1009">Hearing</keyword>
<protein>
    <submittedName>
        <fullName evidence="8">Espin-like</fullName>
    </submittedName>
</protein>
<dbReference type="InterPro" id="IPR002110">
    <property type="entry name" value="Ankyrin_rpt"/>
</dbReference>
<feature type="repeat" description="ANK" evidence="5">
    <location>
        <begin position="238"/>
        <end position="263"/>
    </location>
</feature>